<organism evidence="2 3">
    <name type="scientific">Streptomyces tendae</name>
    <dbReference type="NCBI Taxonomy" id="1932"/>
    <lineage>
        <taxon>Bacteria</taxon>
        <taxon>Bacillati</taxon>
        <taxon>Actinomycetota</taxon>
        <taxon>Actinomycetes</taxon>
        <taxon>Kitasatosporales</taxon>
        <taxon>Streptomycetaceae</taxon>
        <taxon>Streptomyces</taxon>
    </lineage>
</organism>
<feature type="region of interest" description="Disordered" evidence="1">
    <location>
        <begin position="91"/>
        <end position="111"/>
    </location>
</feature>
<proteinExistence type="predicted"/>
<name>A0ABX5ZL08_STRTE</name>
<evidence type="ECO:0000313" key="3">
    <source>
        <dbReference type="Proteomes" id="UP000324308"/>
    </source>
</evidence>
<dbReference type="EMBL" id="CP043959">
    <property type="protein sequence ID" value="QER85338.1"/>
    <property type="molecule type" value="Genomic_DNA"/>
</dbReference>
<evidence type="ECO:0000313" key="2">
    <source>
        <dbReference type="EMBL" id="QER85338.1"/>
    </source>
</evidence>
<reference evidence="2 3" key="1">
    <citation type="submission" date="2019-09" db="EMBL/GenBank/DDBJ databases">
        <title>Draft genome sequence of the Ebosin-producing strain Streptomyces sp. 139.</title>
        <authorList>
            <person name="Ai L."/>
            <person name="Geng M."/>
            <person name="Ma M."/>
            <person name="Bai L."/>
        </authorList>
    </citation>
    <scope>NUCLEOTIDE SEQUENCE [LARGE SCALE GENOMIC DNA]</scope>
    <source>
        <strain evidence="2 3">139</strain>
    </source>
</reference>
<gene>
    <name evidence="2" type="ORF">F3L20_05145</name>
</gene>
<protein>
    <submittedName>
        <fullName evidence="2">Uncharacterized protein</fullName>
    </submittedName>
</protein>
<accession>A0ABX5ZL08</accession>
<sequence>MPAEDLRGANQSLAGFSSVAGLSAASGRAGGSTGSAEGAAGAGSAAASASAAAFLPSASVTGLRTTTGGIGRDPGMLIRIRVVSVVSVLRSSGRAAERPASVPSSGIAGIP</sequence>
<evidence type="ECO:0000256" key="1">
    <source>
        <dbReference type="SAM" id="MobiDB-lite"/>
    </source>
</evidence>
<dbReference type="Proteomes" id="UP000324308">
    <property type="component" value="Chromosome"/>
</dbReference>
<keyword evidence="3" id="KW-1185">Reference proteome</keyword>